<evidence type="ECO:0000313" key="2">
    <source>
        <dbReference type="Proteomes" id="UP001358417"/>
    </source>
</evidence>
<evidence type="ECO:0008006" key="3">
    <source>
        <dbReference type="Google" id="ProtNLM"/>
    </source>
</evidence>
<reference evidence="1 2" key="1">
    <citation type="submission" date="2023-08" db="EMBL/GenBank/DDBJ databases">
        <title>Black Yeasts Isolated from many extreme environments.</title>
        <authorList>
            <person name="Coleine C."/>
            <person name="Stajich J.E."/>
            <person name="Selbmann L."/>
        </authorList>
    </citation>
    <scope>NUCLEOTIDE SEQUENCE [LARGE SCALE GENOMIC DNA]</scope>
    <source>
        <strain evidence="1 2">CCFEE 5792</strain>
    </source>
</reference>
<evidence type="ECO:0000313" key="1">
    <source>
        <dbReference type="EMBL" id="KAK5054466.1"/>
    </source>
</evidence>
<sequence>MSKSRSNPINSLSLHEAVSSTLKRQHVLGAVPAAMRFIPLGALAAKELYERQMGKLEVLSGPEEQILKLETATSLLDIVPGSARLWGCASCHAMHSKQNQMATNSIFVSPSSKQHSHAMNLGVNNYGVMRSPEG</sequence>
<dbReference type="EMBL" id="JAVRRD010000010">
    <property type="protein sequence ID" value="KAK5054466.1"/>
    <property type="molecule type" value="Genomic_DNA"/>
</dbReference>
<proteinExistence type="predicted"/>
<dbReference type="RefSeq" id="XP_064707239.1">
    <property type="nucleotide sequence ID" value="XM_064844981.1"/>
</dbReference>
<organism evidence="1 2">
    <name type="scientific">Exophiala bonariae</name>
    <dbReference type="NCBI Taxonomy" id="1690606"/>
    <lineage>
        <taxon>Eukaryota</taxon>
        <taxon>Fungi</taxon>
        <taxon>Dikarya</taxon>
        <taxon>Ascomycota</taxon>
        <taxon>Pezizomycotina</taxon>
        <taxon>Eurotiomycetes</taxon>
        <taxon>Chaetothyriomycetidae</taxon>
        <taxon>Chaetothyriales</taxon>
        <taxon>Herpotrichiellaceae</taxon>
        <taxon>Exophiala</taxon>
    </lineage>
</organism>
<comment type="caution">
    <text evidence="1">The sequence shown here is derived from an EMBL/GenBank/DDBJ whole genome shotgun (WGS) entry which is preliminary data.</text>
</comment>
<dbReference type="AlphaFoldDB" id="A0AAV9NEK9"/>
<protein>
    <recommendedName>
        <fullName evidence="3">Cytochrome c domain-containing protein</fullName>
    </recommendedName>
</protein>
<gene>
    <name evidence="1" type="ORF">LTR84_001357</name>
</gene>
<name>A0AAV9NEK9_9EURO</name>
<keyword evidence="2" id="KW-1185">Reference proteome</keyword>
<dbReference type="Proteomes" id="UP001358417">
    <property type="component" value="Unassembled WGS sequence"/>
</dbReference>
<dbReference type="GeneID" id="89969577"/>
<accession>A0AAV9NEK9</accession>